<dbReference type="Proteomes" id="UP000317638">
    <property type="component" value="Unassembled WGS sequence"/>
</dbReference>
<evidence type="ECO:0000256" key="2">
    <source>
        <dbReference type="ARBA" id="ARBA00023043"/>
    </source>
</evidence>
<evidence type="ECO:0000256" key="1">
    <source>
        <dbReference type="ARBA" id="ARBA00022737"/>
    </source>
</evidence>
<keyword evidence="2 3" id="KW-0040">ANK repeat</keyword>
<dbReference type="InterPro" id="IPR036770">
    <property type="entry name" value="Ankyrin_rpt-contain_sf"/>
</dbReference>
<dbReference type="Gene3D" id="1.25.40.20">
    <property type="entry name" value="Ankyrin repeat-containing domain"/>
    <property type="match status" value="2"/>
</dbReference>
<dbReference type="SMART" id="SM00248">
    <property type="entry name" value="ANK"/>
    <property type="match status" value="5"/>
</dbReference>
<organism evidence="5 6">
    <name type="scientific">Tessaracoccus rhinocerotis</name>
    <dbReference type="NCBI Taxonomy" id="1689449"/>
    <lineage>
        <taxon>Bacteria</taxon>
        <taxon>Bacillati</taxon>
        <taxon>Actinomycetota</taxon>
        <taxon>Actinomycetes</taxon>
        <taxon>Propionibacteriales</taxon>
        <taxon>Propionibacteriaceae</taxon>
        <taxon>Tessaracoccus</taxon>
    </lineage>
</organism>
<dbReference type="InterPro" id="IPR050776">
    <property type="entry name" value="Ank_Repeat/CDKN_Inhibitor"/>
</dbReference>
<dbReference type="EMBL" id="VKKG01000004">
    <property type="protein sequence ID" value="TRY17859.1"/>
    <property type="molecule type" value="Genomic_DNA"/>
</dbReference>
<keyword evidence="4" id="KW-0732">Signal</keyword>
<feature type="chain" id="PRO_5021987743" evidence="4">
    <location>
        <begin position="23"/>
        <end position="252"/>
    </location>
</feature>
<accession>A0A553JZI6</accession>
<keyword evidence="1" id="KW-0677">Repeat</keyword>
<sequence length="252" mass="25839">MDLRPAAAAVLTAALLASCAWAPSAAGPDAGEFFDAPDAVALAEAVAVGDADEVARLVSEGADPDAKGEADLTMLQWAIRVANADGLVSLLDSGADPDLNGVAGRTPLEDTVDVDTTDAVAELMIPLLLEAGADPSGRNTITGEAPLSVACVTSSDAAIGLLVEAGADLDAADFNGSRALHACARVNRGAQLLVLLEAGADPLATLGRGTTFQDFYFGYDRELLNERALAERDAVIAWLEEHDVPVNPEAYA</sequence>
<name>A0A553JZI6_9ACTN</name>
<feature type="repeat" description="ANK" evidence="3">
    <location>
        <begin position="142"/>
        <end position="174"/>
    </location>
</feature>
<evidence type="ECO:0000313" key="5">
    <source>
        <dbReference type="EMBL" id="TRY17859.1"/>
    </source>
</evidence>
<comment type="caution">
    <text evidence="5">The sequence shown here is derived from an EMBL/GenBank/DDBJ whole genome shotgun (WGS) entry which is preliminary data.</text>
</comment>
<evidence type="ECO:0000313" key="6">
    <source>
        <dbReference type="Proteomes" id="UP000317638"/>
    </source>
</evidence>
<dbReference type="InterPro" id="IPR002110">
    <property type="entry name" value="Ankyrin_rpt"/>
</dbReference>
<feature type="signal peptide" evidence="4">
    <location>
        <begin position="1"/>
        <end position="22"/>
    </location>
</feature>
<gene>
    <name evidence="5" type="ORF">FOJ82_11375</name>
</gene>
<dbReference type="PROSITE" id="PS50088">
    <property type="entry name" value="ANK_REPEAT"/>
    <property type="match status" value="2"/>
</dbReference>
<keyword evidence="6" id="KW-1185">Reference proteome</keyword>
<evidence type="ECO:0000256" key="3">
    <source>
        <dbReference type="PROSITE-ProRule" id="PRU00023"/>
    </source>
</evidence>
<reference evidence="5 6" key="1">
    <citation type="submission" date="2019-07" db="EMBL/GenBank/DDBJ databases">
        <authorList>
            <person name="Zhou L.-Y."/>
        </authorList>
    </citation>
    <scope>NUCLEOTIDE SEQUENCE [LARGE SCALE GENOMIC DNA]</scope>
    <source>
        <strain evidence="5 6">YIM 101269</strain>
    </source>
</reference>
<protein>
    <submittedName>
        <fullName evidence="5">Uncharacterized protein</fullName>
    </submittedName>
</protein>
<dbReference type="SUPFAM" id="SSF48403">
    <property type="entry name" value="Ankyrin repeat"/>
    <property type="match status" value="1"/>
</dbReference>
<feature type="repeat" description="ANK" evidence="3">
    <location>
        <begin position="103"/>
        <end position="140"/>
    </location>
</feature>
<proteinExistence type="predicted"/>
<evidence type="ECO:0000256" key="4">
    <source>
        <dbReference type="SAM" id="SignalP"/>
    </source>
</evidence>
<dbReference type="PANTHER" id="PTHR24201">
    <property type="entry name" value="ANK_REP_REGION DOMAIN-CONTAINING PROTEIN"/>
    <property type="match status" value="1"/>
</dbReference>
<dbReference type="Pfam" id="PF12796">
    <property type="entry name" value="Ank_2"/>
    <property type="match status" value="1"/>
</dbReference>
<dbReference type="PROSITE" id="PS51257">
    <property type="entry name" value="PROKAR_LIPOPROTEIN"/>
    <property type="match status" value="1"/>
</dbReference>
<dbReference type="PROSITE" id="PS50297">
    <property type="entry name" value="ANK_REP_REGION"/>
    <property type="match status" value="1"/>
</dbReference>
<dbReference type="AlphaFoldDB" id="A0A553JZI6"/>
<dbReference type="PANTHER" id="PTHR24201:SF15">
    <property type="entry name" value="ANKYRIN REPEAT DOMAIN-CONTAINING PROTEIN 66"/>
    <property type="match status" value="1"/>
</dbReference>
<dbReference type="OrthoDB" id="4539621at2"/>
<dbReference type="RefSeq" id="WP_143938599.1">
    <property type="nucleotide sequence ID" value="NZ_VKKG01000004.1"/>
</dbReference>